<dbReference type="InterPro" id="IPR017871">
    <property type="entry name" value="ABC_transporter-like_CS"/>
</dbReference>
<keyword evidence="4" id="KW-0067">ATP-binding</keyword>
<evidence type="ECO:0000313" key="11">
    <source>
        <dbReference type="Proteomes" id="UP000076964"/>
    </source>
</evidence>
<dbReference type="Pfam" id="PF00005">
    <property type="entry name" value="ABC_tran"/>
    <property type="match status" value="1"/>
</dbReference>
<dbReference type="PANTHER" id="PTHR43394">
    <property type="entry name" value="ATP-DEPENDENT PERMEASE MDL1, MITOCHONDRIAL"/>
    <property type="match status" value="1"/>
</dbReference>
<dbReference type="Gene3D" id="1.20.1560.10">
    <property type="entry name" value="ABC transporter type 1, transmembrane domain"/>
    <property type="match status" value="1"/>
</dbReference>
<dbReference type="InterPro" id="IPR039421">
    <property type="entry name" value="Type_1_exporter"/>
</dbReference>
<reference evidence="10 11" key="1">
    <citation type="submission" date="2016-02" db="EMBL/GenBank/DDBJ databases">
        <title>Draft genome sequence of Thermodesulfatator sp. S606.</title>
        <authorList>
            <person name="Lai Q."/>
            <person name="Cao J."/>
            <person name="Dupont S."/>
            <person name="Shao Z."/>
            <person name="Jebbar M."/>
            <person name="Alain K."/>
        </authorList>
    </citation>
    <scope>NUCLEOTIDE SEQUENCE [LARGE SCALE GENOMIC DNA]</scope>
    <source>
        <strain evidence="10 11">S606</strain>
    </source>
</reference>
<evidence type="ECO:0000256" key="7">
    <source>
        <dbReference type="SAM" id="Phobius"/>
    </source>
</evidence>
<accession>A0A177E8X8</accession>
<dbReference type="EMBL" id="LSFI01000022">
    <property type="protein sequence ID" value="OAG27672.1"/>
    <property type="molecule type" value="Genomic_DNA"/>
</dbReference>
<keyword evidence="2 7" id="KW-0812">Transmembrane</keyword>
<dbReference type="InterPro" id="IPR011527">
    <property type="entry name" value="ABC1_TM_dom"/>
</dbReference>
<dbReference type="SUPFAM" id="SSF90123">
    <property type="entry name" value="ABC transporter transmembrane region"/>
    <property type="match status" value="1"/>
</dbReference>
<dbReference type="FunFam" id="3.40.50.300:FF:000218">
    <property type="entry name" value="Multidrug ABC transporter ATP-binding protein"/>
    <property type="match status" value="1"/>
</dbReference>
<dbReference type="PROSITE" id="PS00211">
    <property type="entry name" value="ABC_TRANSPORTER_1"/>
    <property type="match status" value="1"/>
</dbReference>
<evidence type="ECO:0008006" key="12">
    <source>
        <dbReference type="Google" id="ProtNLM"/>
    </source>
</evidence>
<evidence type="ECO:0000256" key="1">
    <source>
        <dbReference type="ARBA" id="ARBA00004651"/>
    </source>
</evidence>
<sequence>MISKREAFLYIIKLIKPYWYLVVLSILFSSLASLLSGAIAWLIKPLFDKIFLPQNYKYLKILPIAVIFIFVTRATAIFLQAYFMKKVSYGLGKSLRIKIYEKLLKVPFSHLSQRSSGEMISRIMNDTGIIETTVGDISRTFFLEALTVIVLIIISLYRSWQLTLLTFIVFPILFFLSNKIAQKTHKKRHNLQEEMANFTHFLNETLNGFKEVKVYQQENFLLKKFDKLSTELYLLFLKLVKYNEGSKWIVSFMSGIAGALILFYGTYLIQKNIISPGDFFSLFTAILMIFSPLKKLAAAYNRFHECITGIERLEQIFQLPEEKSGSIEIKNFKKDICYKDVFFKYPGSSKIVLKDINLKIPKGYMVAIIGKSGSGKSTLVSLLPRFYDPLKGIITIDGIDIKILDLKSLRELIAIVPQETTIFNLTIAENISFGKPNATMEEIIEAAKKAYAHEFIVKLPDGYNTVIGKKGFSLSGGQKQRIAIARAILKNPPILILDEATSHLDTISEKFVQKAIENLMQGKTTIIVAHRYNTIKRADIIVVMNKGKIEAIGTHEELKKTCKKYQELYQSLI</sequence>
<dbReference type="Gene3D" id="3.40.50.300">
    <property type="entry name" value="P-loop containing nucleotide triphosphate hydrolases"/>
    <property type="match status" value="1"/>
</dbReference>
<evidence type="ECO:0000259" key="9">
    <source>
        <dbReference type="PROSITE" id="PS50929"/>
    </source>
</evidence>
<dbReference type="InterPro" id="IPR003439">
    <property type="entry name" value="ABC_transporter-like_ATP-bd"/>
</dbReference>
<dbReference type="GO" id="GO:0015421">
    <property type="term" value="F:ABC-type oligopeptide transporter activity"/>
    <property type="evidence" value="ECO:0007669"/>
    <property type="project" value="TreeGrafter"/>
</dbReference>
<keyword evidence="6 7" id="KW-0472">Membrane</keyword>
<dbReference type="AlphaFoldDB" id="A0A177E8X8"/>
<organism evidence="10 11">
    <name type="scientific">Thermodesulfatator autotrophicus</name>
    <dbReference type="NCBI Taxonomy" id="1795632"/>
    <lineage>
        <taxon>Bacteria</taxon>
        <taxon>Pseudomonadati</taxon>
        <taxon>Thermodesulfobacteriota</taxon>
        <taxon>Thermodesulfobacteria</taxon>
        <taxon>Thermodesulfobacteriales</taxon>
        <taxon>Thermodesulfatatoraceae</taxon>
        <taxon>Thermodesulfatator</taxon>
    </lineage>
</organism>
<gene>
    <name evidence="10" type="ORF">TH606_05605</name>
</gene>
<feature type="transmembrane region" description="Helical" evidence="7">
    <location>
        <begin position="163"/>
        <end position="181"/>
    </location>
</feature>
<evidence type="ECO:0000313" key="10">
    <source>
        <dbReference type="EMBL" id="OAG27672.1"/>
    </source>
</evidence>
<dbReference type="InterPro" id="IPR003593">
    <property type="entry name" value="AAA+_ATPase"/>
</dbReference>
<dbReference type="Pfam" id="PF00664">
    <property type="entry name" value="ABC_membrane"/>
    <property type="match status" value="1"/>
</dbReference>
<dbReference type="InterPro" id="IPR027417">
    <property type="entry name" value="P-loop_NTPase"/>
</dbReference>
<dbReference type="STRING" id="1795632.TH606_05605"/>
<evidence type="ECO:0000256" key="5">
    <source>
        <dbReference type="ARBA" id="ARBA00022989"/>
    </source>
</evidence>
<proteinExistence type="predicted"/>
<evidence type="ECO:0000256" key="2">
    <source>
        <dbReference type="ARBA" id="ARBA00022692"/>
    </source>
</evidence>
<dbReference type="SMART" id="SM00382">
    <property type="entry name" value="AAA"/>
    <property type="match status" value="1"/>
</dbReference>
<dbReference type="PROSITE" id="PS50929">
    <property type="entry name" value="ABC_TM1F"/>
    <property type="match status" value="1"/>
</dbReference>
<dbReference type="PANTHER" id="PTHR43394:SF1">
    <property type="entry name" value="ATP-BINDING CASSETTE SUB-FAMILY B MEMBER 10, MITOCHONDRIAL"/>
    <property type="match status" value="1"/>
</dbReference>
<dbReference type="SUPFAM" id="SSF52540">
    <property type="entry name" value="P-loop containing nucleoside triphosphate hydrolases"/>
    <property type="match status" value="1"/>
</dbReference>
<dbReference type="Proteomes" id="UP000076964">
    <property type="component" value="Unassembled WGS sequence"/>
</dbReference>
<feature type="transmembrane region" description="Helical" evidence="7">
    <location>
        <begin position="141"/>
        <end position="157"/>
    </location>
</feature>
<comment type="subcellular location">
    <subcellularLocation>
        <location evidence="1">Cell membrane</location>
        <topology evidence="1">Multi-pass membrane protein</topology>
    </subcellularLocation>
</comment>
<evidence type="ECO:0000259" key="8">
    <source>
        <dbReference type="PROSITE" id="PS50893"/>
    </source>
</evidence>
<feature type="transmembrane region" description="Helical" evidence="7">
    <location>
        <begin position="61"/>
        <end position="83"/>
    </location>
</feature>
<dbReference type="PROSITE" id="PS50893">
    <property type="entry name" value="ABC_TRANSPORTER_2"/>
    <property type="match status" value="1"/>
</dbReference>
<dbReference type="CDD" id="cd18552">
    <property type="entry name" value="ABC_6TM_MsbA_like"/>
    <property type="match status" value="1"/>
</dbReference>
<dbReference type="GO" id="GO:0005886">
    <property type="term" value="C:plasma membrane"/>
    <property type="evidence" value="ECO:0007669"/>
    <property type="project" value="UniProtKB-SubCell"/>
</dbReference>
<evidence type="ECO:0000256" key="4">
    <source>
        <dbReference type="ARBA" id="ARBA00022840"/>
    </source>
</evidence>
<comment type="caution">
    <text evidence="10">The sequence shown here is derived from an EMBL/GenBank/DDBJ whole genome shotgun (WGS) entry which is preliminary data.</text>
</comment>
<feature type="domain" description="ABC transporter" evidence="8">
    <location>
        <begin position="336"/>
        <end position="571"/>
    </location>
</feature>
<dbReference type="GO" id="GO:0016887">
    <property type="term" value="F:ATP hydrolysis activity"/>
    <property type="evidence" value="ECO:0007669"/>
    <property type="project" value="InterPro"/>
</dbReference>
<feature type="transmembrane region" description="Helical" evidence="7">
    <location>
        <begin position="20"/>
        <end position="41"/>
    </location>
</feature>
<dbReference type="GO" id="GO:0005524">
    <property type="term" value="F:ATP binding"/>
    <property type="evidence" value="ECO:0007669"/>
    <property type="project" value="UniProtKB-KW"/>
</dbReference>
<dbReference type="OrthoDB" id="9806127at2"/>
<feature type="domain" description="ABC transmembrane type-1" evidence="9">
    <location>
        <begin position="23"/>
        <end position="305"/>
    </location>
</feature>
<keyword evidence="3" id="KW-0547">Nucleotide-binding</keyword>
<keyword evidence="5 7" id="KW-1133">Transmembrane helix</keyword>
<protein>
    <recommendedName>
        <fullName evidence="12">ABC transporter permease</fullName>
    </recommendedName>
</protein>
<evidence type="ECO:0000256" key="6">
    <source>
        <dbReference type="ARBA" id="ARBA00023136"/>
    </source>
</evidence>
<name>A0A177E8X8_9BACT</name>
<evidence type="ECO:0000256" key="3">
    <source>
        <dbReference type="ARBA" id="ARBA00022741"/>
    </source>
</evidence>
<dbReference type="InterPro" id="IPR036640">
    <property type="entry name" value="ABC1_TM_sf"/>
</dbReference>
<feature type="transmembrane region" description="Helical" evidence="7">
    <location>
        <begin position="248"/>
        <end position="267"/>
    </location>
</feature>
<dbReference type="RefSeq" id="WP_068541941.1">
    <property type="nucleotide sequence ID" value="NZ_LSFI01000022.1"/>
</dbReference>
<keyword evidence="11" id="KW-1185">Reference proteome</keyword>